<reference evidence="1 2" key="1">
    <citation type="journal article" date="2018" name="PLoS Genet.">
        <title>Population sequencing reveals clonal diversity and ancestral inbreeding in the grapevine cultivar Chardonnay.</title>
        <authorList>
            <person name="Roach M.J."/>
            <person name="Johnson D.L."/>
            <person name="Bohlmann J."/>
            <person name="van Vuuren H.J."/>
            <person name="Jones S.J."/>
            <person name="Pretorius I.S."/>
            <person name="Schmidt S.A."/>
            <person name="Borneman A.R."/>
        </authorList>
    </citation>
    <scope>NUCLEOTIDE SEQUENCE [LARGE SCALE GENOMIC DNA]</scope>
    <source>
        <strain evidence="2">cv. Chardonnay</strain>
        <tissue evidence="1">Leaf</tissue>
    </source>
</reference>
<name>A0A438BWW5_VITVI</name>
<dbReference type="EMBL" id="QGNW01002599">
    <property type="protein sequence ID" value="RVW15504.1"/>
    <property type="molecule type" value="Genomic_DNA"/>
</dbReference>
<proteinExistence type="predicted"/>
<protein>
    <submittedName>
        <fullName evidence="1">Uncharacterized protein</fullName>
    </submittedName>
</protein>
<accession>A0A438BWW5</accession>
<comment type="caution">
    <text evidence="1">The sequence shown here is derived from an EMBL/GenBank/DDBJ whole genome shotgun (WGS) entry which is preliminary data.</text>
</comment>
<sequence length="99" mass="11258">MKGWRDANERMIGGCSLCSSKRSDSSKRMKSCGHKCQHQAPLKVGILKANKQPQDRLIRHLSQGTQSSYLADTRHGMRRSFHQLAKCSWSNVPTLPRHQ</sequence>
<dbReference type="AlphaFoldDB" id="A0A438BWW5"/>
<organism evidence="1 2">
    <name type="scientific">Vitis vinifera</name>
    <name type="common">Grape</name>
    <dbReference type="NCBI Taxonomy" id="29760"/>
    <lineage>
        <taxon>Eukaryota</taxon>
        <taxon>Viridiplantae</taxon>
        <taxon>Streptophyta</taxon>
        <taxon>Embryophyta</taxon>
        <taxon>Tracheophyta</taxon>
        <taxon>Spermatophyta</taxon>
        <taxon>Magnoliopsida</taxon>
        <taxon>eudicotyledons</taxon>
        <taxon>Gunneridae</taxon>
        <taxon>Pentapetalae</taxon>
        <taxon>rosids</taxon>
        <taxon>Vitales</taxon>
        <taxon>Vitaceae</taxon>
        <taxon>Viteae</taxon>
        <taxon>Vitis</taxon>
    </lineage>
</organism>
<gene>
    <name evidence="1" type="ORF">CK203_096437</name>
</gene>
<dbReference type="Proteomes" id="UP000288805">
    <property type="component" value="Unassembled WGS sequence"/>
</dbReference>
<evidence type="ECO:0000313" key="2">
    <source>
        <dbReference type="Proteomes" id="UP000288805"/>
    </source>
</evidence>
<evidence type="ECO:0000313" key="1">
    <source>
        <dbReference type="EMBL" id="RVW15504.1"/>
    </source>
</evidence>